<reference evidence="1" key="2">
    <citation type="journal article" date="2015" name="Data Brief">
        <title>Shoot transcriptome of the giant reed, Arundo donax.</title>
        <authorList>
            <person name="Barrero R.A."/>
            <person name="Guerrero F.D."/>
            <person name="Moolhuijzen P."/>
            <person name="Goolsby J.A."/>
            <person name="Tidwell J."/>
            <person name="Bellgard S.E."/>
            <person name="Bellgard M.I."/>
        </authorList>
    </citation>
    <scope>NUCLEOTIDE SEQUENCE</scope>
    <source>
        <tissue evidence="1">Shoot tissue taken approximately 20 cm above the soil surface</tissue>
    </source>
</reference>
<accession>A0A0A8Y5S6</accession>
<evidence type="ECO:0000313" key="1">
    <source>
        <dbReference type="EMBL" id="JAD20333.1"/>
    </source>
</evidence>
<dbReference type="EMBL" id="GBRH01277562">
    <property type="protein sequence ID" value="JAD20333.1"/>
    <property type="molecule type" value="Transcribed_RNA"/>
</dbReference>
<proteinExistence type="predicted"/>
<sequence>MLATAANRRASKPCRATNAARACGRVMGERRSGASVAALGVLWIV</sequence>
<name>A0A0A8Y5S6_ARUDO</name>
<reference evidence="1" key="1">
    <citation type="submission" date="2014-09" db="EMBL/GenBank/DDBJ databases">
        <authorList>
            <person name="Magalhaes I.L.F."/>
            <person name="Oliveira U."/>
            <person name="Santos F.R."/>
            <person name="Vidigal T.H.D.A."/>
            <person name="Brescovit A.D."/>
            <person name="Santos A.J."/>
        </authorList>
    </citation>
    <scope>NUCLEOTIDE SEQUENCE</scope>
    <source>
        <tissue evidence="1">Shoot tissue taken approximately 20 cm above the soil surface</tissue>
    </source>
</reference>
<organism evidence="1">
    <name type="scientific">Arundo donax</name>
    <name type="common">Giant reed</name>
    <name type="synonym">Donax arundinaceus</name>
    <dbReference type="NCBI Taxonomy" id="35708"/>
    <lineage>
        <taxon>Eukaryota</taxon>
        <taxon>Viridiplantae</taxon>
        <taxon>Streptophyta</taxon>
        <taxon>Embryophyta</taxon>
        <taxon>Tracheophyta</taxon>
        <taxon>Spermatophyta</taxon>
        <taxon>Magnoliopsida</taxon>
        <taxon>Liliopsida</taxon>
        <taxon>Poales</taxon>
        <taxon>Poaceae</taxon>
        <taxon>PACMAD clade</taxon>
        <taxon>Arundinoideae</taxon>
        <taxon>Arundineae</taxon>
        <taxon>Arundo</taxon>
    </lineage>
</organism>
<protein>
    <submittedName>
        <fullName evidence="1">Uncharacterized protein</fullName>
    </submittedName>
</protein>
<dbReference type="AlphaFoldDB" id="A0A0A8Y5S6"/>